<comment type="caution">
    <text evidence="2">The sequence shown here is derived from an EMBL/GenBank/DDBJ whole genome shotgun (WGS) entry which is preliminary data.</text>
</comment>
<feature type="region of interest" description="Disordered" evidence="1">
    <location>
        <begin position="109"/>
        <end position="128"/>
    </location>
</feature>
<reference evidence="2 3" key="1">
    <citation type="submission" date="2021-08" db="EMBL/GenBank/DDBJ databases">
        <title>Streptomyces sp. PTM05 isolated from lichen.</title>
        <authorList>
            <person name="Somphong A."/>
            <person name="Phongsopitanun W."/>
            <person name="Tanasupawat S."/>
        </authorList>
    </citation>
    <scope>NUCLEOTIDE SEQUENCE [LARGE SCALE GENOMIC DNA]</scope>
    <source>
        <strain evidence="2 3">Ptm05</strain>
    </source>
</reference>
<protein>
    <submittedName>
        <fullName evidence="2">DUF6507 family protein</fullName>
    </submittedName>
</protein>
<evidence type="ECO:0000313" key="3">
    <source>
        <dbReference type="Proteomes" id="UP001198565"/>
    </source>
</evidence>
<keyword evidence="3" id="KW-1185">Reference proteome</keyword>
<evidence type="ECO:0000256" key="1">
    <source>
        <dbReference type="SAM" id="MobiDB-lite"/>
    </source>
</evidence>
<evidence type="ECO:0000313" key="2">
    <source>
        <dbReference type="EMBL" id="MBY8886575.1"/>
    </source>
</evidence>
<proteinExistence type="predicted"/>
<dbReference type="Pfam" id="PF20117">
    <property type="entry name" value="DUF6507"/>
    <property type="match status" value="1"/>
</dbReference>
<sequence length="128" mass="13180">MSHPTGKWDIDPYGVNSVVDKAGDAAKDLAAEAKSYAGNLEDAAKYAGTLSGEGMTTGLVGIALGQFAEATEAAVKYLFTRSGKSLNGAIDATKQYLNGDVQMAAHVQSAASQDHGSPAYVLPEQGTK</sequence>
<gene>
    <name evidence="2" type="ORF">K7472_17125</name>
</gene>
<dbReference type="EMBL" id="JAINVZ010000011">
    <property type="protein sequence ID" value="MBY8886575.1"/>
    <property type="molecule type" value="Genomic_DNA"/>
</dbReference>
<dbReference type="InterPro" id="IPR045436">
    <property type="entry name" value="DUF6507"/>
</dbReference>
<accession>A0ABS7QW45</accession>
<organism evidence="2 3">
    <name type="scientific">Streptantibioticus parmotrematis</name>
    <dbReference type="NCBI Taxonomy" id="2873249"/>
    <lineage>
        <taxon>Bacteria</taxon>
        <taxon>Bacillati</taxon>
        <taxon>Actinomycetota</taxon>
        <taxon>Actinomycetes</taxon>
        <taxon>Kitasatosporales</taxon>
        <taxon>Streptomycetaceae</taxon>
        <taxon>Streptantibioticus</taxon>
    </lineage>
</organism>
<dbReference type="Proteomes" id="UP001198565">
    <property type="component" value="Unassembled WGS sequence"/>
</dbReference>
<name>A0ABS7QW45_9ACTN</name>
<dbReference type="RefSeq" id="WP_222978929.1">
    <property type="nucleotide sequence ID" value="NZ_JAINVZ010000011.1"/>
</dbReference>